<accession>A0A6P4C1X5</accession>
<dbReference type="KEGG" id="adu:107465850"/>
<dbReference type="RefSeq" id="XP_015940307.1">
    <property type="nucleotide sequence ID" value="XM_016084821.1"/>
</dbReference>
<reference evidence="2" key="2">
    <citation type="submission" date="2025-08" db="UniProtKB">
        <authorList>
            <consortium name="RefSeq"/>
        </authorList>
    </citation>
    <scope>IDENTIFICATION</scope>
    <source>
        <tissue evidence="2">Whole plant</tissue>
    </source>
</reference>
<dbReference type="Proteomes" id="UP000515211">
    <property type="component" value="Chromosome 9"/>
</dbReference>
<dbReference type="AlphaFoldDB" id="A0A6P4C1X5"/>
<protein>
    <submittedName>
        <fullName evidence="2">Uncharacterized protein LOC107465850</fullName>
    </submittedName>
</protein>
<evidence type="ECO:0000313" key="2">
    <source>
        <dbReference type="RefSeq" id="XP_015940307.1"/>
    </source>
</evidence>
<sequence length="127" mass="14696">MAGTSKKNRKKRNVLVEYEFLLNLFPYNIWVRIATKIASNSIQELFHMQATCKVFLDAAMSDAVYKYATMWYLLLVSSSYYFDRPERRFIDRCQLVRAATEDNVEVGYVCGMPLLCNNKDKAAKKGS</sequence>
<evidence type="ECO:0000313" key="1">
    <source>
        <dbReference type="Proteomes" id="UP000515211"/>
    </source>
</evidence>
<reference evidence="1" key="1">
    <citation type="journal article" date="2016" name="Nat. Genet.">
        <title>The genome sequences of Arachis duranensis and Arachis ipaensis, the diploid ancestors of cultivated peanut.</title>
        <authorList>
            <person name="Bertioli D.J."/>
            <person name="Cannon S.B."/>
            <person name="Froenicke L."/>
            <person name="Huang G."/>
            <person name="Farmer A.D."/>
            <person name="Cannon E.K."/>
            <person name="Liu X."/>
            <person name="Gao D."/>
            <person name="Clevenger J."/>
            <person name="Dash S."/>
            <person name="Ren L."/>
            <person name="Moretzsohn M.C."/>
            <person name="Shirasawa K."/>
            <person name="Huang W."/>
            <person name="Vidigal B."/>
            <person name="Abernathy B."/>
            <person name="Chu Y."/>
            <person name="Niederhuth C.E."/>
            <person name="Umale P."/>
            <person name="Araujo A.C."/>
            <person name="Kozik A."/>
            <person name="Kim K.D."/>
            <person name="Burow M.D."/>
            <person name="Varshney R.K."/>
            <person name="Wang X."/>
            <person name="Zhang X."/>
            <person name="Barkley N."/>
            <person name="Guimaraes P.M."/>
            <person name="Isobe S."/>
            <person name="Guo B."/>
            <person name="Liao B."/>
            <person name="Stalker H.T."/>
            <person name="Schmitz R.J."/>
            <person name="Scheffler B.E."/>
            <person name="Leal-Bertioli S.C."/>
            <person name="Xun X."/>
            <person name="Jackson S.A."/>
            <person name="Michelmore R."/>
            <person name="Ozias-Akins P."/>
        </authorList>
    </citation>
    <scope>NUCLEOTIDE SEQUENCE [LARGE SCALE GENOMIC DNA]</scope>
    <source>
        <strain evidence="1">cv. V14167</strain>
    </source>
</reference>
<keyword evidence="1" id="KW-1185">Reference proteome</keyword>
<organism evidence="1 2">
    <name type="scientific">Arachis duranensis</name>
    <name type="common">Wild peanut</name>
    <dbReference type="NCBI Taxonomy" id="130453"/>
    <lineage>
        <taxon>Eukaryota</taxon>
        <taxon>Viridiplantae</taxon>
        <taxon>Streptophyta</taxon>
        <taxon>Embryophyta</taxon>
        <taxon>Tracheophyta</taxon>
        <taxon>Spermatophyta</taxon>
        <taxon>Magnoliopsida</taxon>
        <taxon>eudicotyledons</taxon>
        <taxon>Gunneridae</taxon>
        <taxon>Pentapetalae</taxon>
        <taxon>rosids</taxon>
        <taxon>fabids</taxon>
        <taxon>Fabales</taxon>
        <taxon>Fabaceae</taxon>
        <taxon>Papilionoideae</taxon>
        <taxon>50 kb inversion clade</taxon>
        <taxon>dalbergioids sensu lato</taxon>
        <taxon>Dalbergieae</taxon>
        <taxon>Pterocarpus clade</taxon>
        <taxon>Arachis</taxon>
    </lineage>
</organism>
<proteinExistence type="predicted"/>
<gene>
    <name evidence="2" type="primary">LOC107465850</name>
</gene>
<name>A0A6P4C1X5_ARADU</name>
<dbReference type="GeneID" id="107465850"/>